<protein>
    <submittedName>
        <fullName evidence="2">Unnamed protein product</fullName>
    </submittedName>
</protein>
<gene>
    <name evidence="2" type="ORF">Cboi02_000386900</name>
</gene>
<feature type="compositionally biased region" description="Low complexity" evidence="1">
    <location>
        <begin position="196"/>
        <end position="206"/>
    </location>
</feature>
<sequence>MSTYWGLKASQTPKENLIPGTSKWIANEIYKSSGLVSSHVEQFSYSVIADLEWLDNQMKSILSAQERGSIDEFDESLYFLGSPTKTFTKLPKLSELQQQEPQELQEQEQEQEQQQQQQQQQGQGQGKGTGKIQQLQSKKGILQLQYEDENKENNNTNVELLPKKNSKRLNDRASQKTNKTNKLTSRNLNIKEPELNKNPSSLPNNNTENSKLQDEIKIHELFVSSTPFTKNISQLNKLCDHQDEDDNSSDTNITDLSFHALTANTRKSIAQKNLINQQQQQQQQQQQNDVANEKISDPINAINKLTSNEKLNNSNEINNKPYSSTPLIKDASGGNLNRESIDDEINTLFEKHMMSQTSRLDETVTKRDITESGKDITKVLMDENNNNNNHTDNNKNNNKNINDNIADESDDAQENDDNSLTSLADLDKNFSIDIGKLEKIEVSMIRLPLKSADAVSKHNTPTTKRSSITFTALPHREPLTLKSATRKSSRISIRGNGDSHDEKKTQSHNKDEHTMSKQDKISEKLDYNKENDLKTLLSPGSPVSSSEPTIKMRNYYTNNNRNNIAINDNIKKYNINDQNENMTEQQKQQYSNQNQKLDDIKEDSSFKGIFGTADKDVSIKETDNCDLSSNFERTINKTNLSTYNHSSQRNSLNEFEESPIKCC</sequence>
<accession>A0A9W6T329</accession>
<keyword evidence="3" id="KW-1185">Reference proteome</keyword>
<feature type="compositionally biased region" description="Polar residues" evidence="1">
    <location>
        <begin position="457"/>
        <end position="470"/>
    </location>
</feature>
<feature type="compositionally biased region" description="Low complexity" evidence="1">
    <location>
        <begin position="308"/>
        <end position="320"/>
    </location>
</feature>
<name>A0A9W6T329_CANBO</name>
<feature type="region of interest" description="Disordered" evidence="1">
    <location>
        <begin position="454"/>
        <end position="521"/>
    </location>
</feature>
<feature type="compositionally biased region" description="Low complexity" evidence="1">
    <location>
        <begin position="112"/>
        <end position="122"/>
    </location>
</feature>
<evidence type="ECO:0000256" key="1">
    <source>
        <dbReference type="SAM" id="MobiDB-lite"/>
    </source>
</evidence>
<comment type="caution">
    <text evidence="2">The sequence shown here is derived from an EMBL/GenBank/DDBJ whole genome shotgun (WGS) entry which is preliminary data.</text>
</comment>
<feature type="region of interest" description="Disordered" evidence="1">
    <location>
        <begin position="643"/>
        <end position="663"/>
    </location>
</feature>
<feature type="region of interest" description="Disordered" evidence="1">
    <location>
        <begin position="146"/>
        <end position="208"/>
    </location>
</feature>
<feature type="compositionally biased region" description="Acidic residues" evidence="1">
    <location>
        <begin position="405"/>
        <end position="417"/>
    </location>
</feature>
<feature type="region of interest" description="Disordered" evidence="1">
    <location>
        <begin position="381"/>
        <end position="419"/>
    </location>
</feature>
<organism evidence="2 3">
    <name type="scientific">Candida boidinii</name>
    <name type="common">Yeast</name>
    <dbReference type="NCBI Taxonomy" id="5477"/>
    <lineage>
        <taxon>Eukaryota</taxon>
        <taxon>Fungi</taxon>
        <taxon>Dikarya</taxon>
        <taxon>Ascomycota</taxon>
        <taxon>Saccharomycotina</taxon>
        <taxon>Pichiomycetes</taxon>
        <taxon>Pichiales</taxon>
        <taxon>Pichiaceae</taxon>
        <taxon>Ogataea</taxon>
        <taxon>Ogataea/Candida clade</taxon>
    </lineage>
</organism>
<feature type="compositionally biased region" description="Polar residues" evidence="1">
    <location>
        <begin position="643"/>
        <end position="653"/>
    </location>
</feature>
<feature type="compositionally biased region" description="Polar residues" evidence="1">
    <location>
        <begin position="175"/>
        <end position="188"/>
    </location>
</feature>
<feature type="region of interest" description="Disordered" evidence="1">
    <location>
        <begin position="306"/>
        <end position="336"/>
    </location>
</feature>
<dbReference type="AlphaFoldDB" id="A0A9W6T329"/>
<reference evidence="2" key="1">
    <citation type="submission" date="2023-04" db="EMBL/GenBank/DDBJ databases">
        <title>Candida boidinii NBRC 10035.</title>
        <authorList>
            <person name="Ichikawa N."/>
            <person name="Sato H."/>
            <person name="Tonouchi N."/>
        </authorList>
    </citation>
    <scope>NUCLEOTIDE SEQUENCE</scope>
    <source>
        <strain evidence="2">NBRC 10035</strain>
    </source>
</reference>
<feature type="region of interest" description="Disordered" evidence="1">
    <location>
        <begin position="97"/>
        <end position="134"/>
    </location>
</feature>
<dbReference type="EMBL" id="BSXN01001430">
    <property type="protein sequence ID" value="GME73027.1"/>
    <property type="molecule type" value="Genomic_DNA"/>
</dbReference>
<evidence type="ECO:0000313" key="3">
    <source>
        <dbReference type="Proteomes" id="UP001165120"/>
    </source>
</evidence>
<evidence type="ECO:0000313" key="2">
    <source>
        <dbReference type="EMBL" id="GME73027.1"/>
    </source>
</evidence>
<feature type="compositionally biased region" description="Low complexity" evidence="1">
    <location>
        <begin position="384"/>
        <end position="404"/>
    </location>
</feature>
<feature type="compositionally biased region" description="Basic and acidic residues" evidence="1">
    <location>
        <begin position="497"/>
        <end position="521"/>
    </location>
</feature>
<dbReference type="Proteomes" id="UP001165120">
    <property type="component" value="Unassembled WGS sequence"/>
</dbReference>
<proteinExistence type="predicted"/>